<keyword evidence="6" id="KW-1185">Reference proteome</keyword>
<evidence type="ECO:0000256" key="3">
    <source>
        <dbReference type="ARBA" id="ARBA00023180"/>
    </source>
</evidence>
<dbReference type="Pfam" id="PF14312">
    <property type="entry name" value="FG-GAP_2"/>
    <property type="match status" value="3"/>
</dbReference>
<dbReference type="AlphaFoldDB" id="A0A918NKD3"/>
<evidence type="ECO:0000256" key="4">
    <source>
        <dbReference type="SAM" id="MobiDB-lite"/>
    </source>
</evidence>
<dbReference type="SMART" id="SM00191">
    <property type="entry name" value="Int_alpha"/>
    <property type="match status" value="4"/>
</dbReference>
<dbReference type="InterPro" id="IPR013517">
    <property type="entry name" value="FG-GAP"/>
</dbReference>
<dbReference type="Gene3D" id="2.130.10.130">
    <property type="entry name" value="Integrin alpha, N-terminal"/>
    <property type="match status" value="3"/>
</dbReference>
<dbReference type="Proteomes" id="UP000626148">
    <property type="component" value="Unassembled WGS sequence"/>
</dbReference>
<evidence type="ECO:0008006" key="7">
    <source>
        <dbReference type="Google" id="ProtNLM"/>
    </source>
</evidence>
<feature type="region of interest" description="Disordered" evidence="4">
    <location>
        <begin position="977"/>
        <end position="999"/>
    </location>
</feature>
<dbReference type="PANTHER" id="PTHR36220">
    <property type="entry name" value="UNNAMED PRODUCT"/>
    <property type="match status" value="1"/>
</dbReference>
<dbReference type="PANTHER" id="PTHR36220:SF1">
    <property type="entry name" value="GAMMA TUBULIN COMPLEX COMPONENT C-TERMINAL DOMAIN-CONTAINING PROTEIN"/>
    <property type="match status" value="1"/>
</dbReference>
<dbReference type="PROSITE" id="PS51257">
    <property type="entry name" value="PROKAR_LIPOPROTEIN"/>
    <property type="match status" value="1"/>
</dbReference>
<comment type="caution">
    <text evidence="5">The sequence shown here is derived from an EMBL/GenBank/DDBJ whole genome shotgun (WGS) entry which is preliminary data.</text>
</comment>
<keyword evidence="1" id="KW-0732">Signal</keyword>
<evidence type="ECO:0000256" key="1">
    <source>
        <dbReference type="ARBA" id="ARBA00022729"/>
    </source>
</evidence>
<protein>
    <recommendedName>
        <fullName evidence="7">FG-GAP repeat-containing protein</fullName>
    </recommendedName>
</protein>
<reference evidence="5" key="2">
    <citation type="submission" date="2020-09" db="EMBL/GenBank/DDBJ databases">
        <authorList>
            <person name="Sun Q."/>
            <person name="Kim S."/>
        </authorList>
    </citation>
    <scope>NUCLEOTIDE SEQUENCE</scope>
    <source>
        <strain evidence="5">KCTC 22169</strain>
    </source>
</reference>
<keyword evidence="3" id="KW-0325">Glycoprotein</keyword>
<dbReference type="InterPro" id="IPR028994">
    <property type="entry name" value="Integrin_alpha_N"/>
</dbReference>
<sequence length="1244" mass="131101">MLTERLKITFFMLSSIALVSACENGIPEIPDDPPDPDGSFEVSVSVEGLKGKNLKLQLNEGEVHSIPENGSYTFDGFLKTGETYQVLVDTNPVQPNQECVVENGDGTVEKSDVDDVLVQCNTLKYMLGGIVNGLSGGELVLKTNSNQTVRLTHNGEFAFPEPVLDGSEFTTEIEDLPKDPTQVCSLTNANGVVAGGDYLDIIVDCSVKGYTLSGEVSGLLGSGLVLVNNESDSISISDSGQFEFNNEVADGTDYSVAIDTQPQSPNQVCQIQNANGTISGADVNSLSVSCITSQYSLHGRIVGLKGEGLDVTVNGEKLETSIENGALEILAGLDDYSEYSVSVSNQPTNPSQICDVSNGSGKVDGANVDDILIVCETGSFAVGGSVSGLEGSGLVIQLNGEHDLAVESDGSFAFSNTLEDQSDYSVTIASQPTSPEQSCRVTNGSGRLTGSEVSNILVSCNNTYAIGGTLEGLAEETNVVLQLNGQDDLSVDTNGSFVFPVGLKTGEEYTVSVKAHPQGPNQNCTLTNPTGTVDSRDVLEVGVSCETLAYKVGVEVSGLLRSGLVLQNNGGDNLVINSDGVYQFDQPVPDYETYEISVLKTPEDLLHRCDIDSGTGQIDGAAVTGVKVNCNLGIEVDGVISGLAEGNSVTLTNNETDTLVVAENGVFVFDDLLILEEEYSVEVEIQPDSVPQVCGVENGSGTADAYDKYEIEVSCLLPKPDLSIAPEPVKKLHIEWNKVPGVEEYRLFENKDSQSGFEQIASFDGDVSSYHIDLAVLNRLDAQYMLEACAAGECASSQTVLIDENVIQAVGYFKASNTGQSDNFGNSIAISGDGSTMAVGARMEQSSAQGINGDQSDNTLTGAGAVYIYTKISDQWVQQAYIKPSNTHGSQYFGDSVGLNETGDLLVVGAPGDSSAATGIDGDQASRSAPNSGAVFVYSQNSGAWHQESYIKASNSRSGALFGNAVSLSRSGDIVAVGSKGENSGDPDNPEDTSSPGSGAVYKFQRGVGGQWQQTDYVNKAKYIYGSSDNAAFGASLDCDEHCNELVVAAPGLDKVYYITSRKTVDLDLRATGIASVAFDNDGDILVGSSSFNRVDRYEWGLHGSQFGTAHRQKLTPKYPVENASFGSSLAVSTDGLTLVVGAPGERMDASGINDIPIDNGMSKSGAVYVYERQRISHDFEEADVIYIKPLFNDSSNFFGTSVAVSNDGEVLGISASGEAGNSLGIGGDQEDNSMPYSGSVFMY</sequence>
<evidence type="ECO:0000256" key="2">
    <source>
        <dbReference type="ARBA" id="ARBA00022737"/>
    </source>
</evidence>
<gene>
    <name evidence="5" type="ORF">GCM10007392_47610</name>
</gene>
<proteinExistence type="predicted"/>
<dbReference type="InterPro" id="IPR013519">
    <property type="entry name" value="Int_alpha_beta-p"/>
</dbReference>
<evidence type="ECO:0000313" key="6">
    <source>
        <dbReference type="Proteomes" id="UP000626148"/>
    </source>
</evidence>
<dbReference type="RefSeq" id="WP_189613571.1">
    <property type="nucleotide sequence ID" value="NZ_BMXR01000019.1"/>
</dbReference>
<reference evidence="5" key="1">
    <citation type="journal article" date="2014" name="Int. J. Syst. Evol. Microbiol.">
        <title>Complete genome sequence of Corynebacterium casei LMG S-19264T (=DSM 44701T), isolated from a smear-ripened cheese.</title>
        <authorList>
            <consortium name="US DOE Joint Genome Institute (JGI-PGF)"/>
            <person name="Walter F."/>
            <person name="Albersmeier A."/>
            <person name="Kalinowski J."/>
            <person name="Ruckert C."/>
        </authorList>
    </citation>
    <scope>NUCLEOTIDE SEQUENCE</scope>
    <source>
        <strain evidence="5">KCTC 22169</strain>
    </source>
</reference>
<dbReference type="SUPFAM" id="SSF101908">
    <property type="entry name" value="Putative isomerase YbhE"/>
    <property type="match status" value="1"/>
</dbReference>
<accession>A0A918NKD3</accession>
<organism evidence="5 6">
    <name type="scientific">Saccharospirillum salsuginis</name>
    <dbReference type="NCBI Taxonomy" id="418750"/>
    <lineage>
        <taxon>Bacteria</taxon>
        <taxon>Pseudomonadati</taxon>
        <taxon>Pseudomonadota</taxon>
        <taxon>Gammaproteobacteria</taxon>
        <taxon>Oceanospirillales</taxon>
        <taxon>Saccharospirillaceae</taxon>
        <taxon>Saccharospirillum</taxon>
    </lineage>
</organism>
<keyword evidence="2" id="KW-0677">Repeat</keyword>
<evidence type="ECO:0000313" key="5">
    <source>
        <dbReference type="EMBL" id="GGX74813.1"/>
    </source>
</evidence>
<name>A0A918NKD3_9GAMM</name>
<dbReference type="EMBL" id="BMXR01000019">
    <property type="protein sequence ID" value="GGX74813.1"/>
    <property type="molecule type" value="Genomic_DNA"/>
</dbReference>